<evidence type="ECO:0000313" key="3">
    <source>
        <dbReference type="EMBL" id="VFU08998.1"/>
    </source>
</evidence>
<dbReference type="AlphaFoldDB" id="A0A4U8Z127"/>
<dbReference type="SUPFAM" id="SSF48239">
    <property type="entry name" value="Terpenoid cyclases/Protein prenyltransferases"/>
    <property type="match status" value="1"/>
</dbReference>
<dbReference type="UniPathway" id="UPA00337"/>
<name>A0A4U8Z127_METTU</name>
<evidence type="ECO:0000259" key="2">
    <source>
        <dbReference type="Pfam" id="PF13243"/>
    </source>
</evidence>
<reference evidence="3 4" key="1">
    <citation type="submission" date="2019-03" db="EMBL/GenBank/DDBJ databases">
        <authorList>
            <person name="Kox A.R. M."/>
        </authorList>
    </citation>
    <scope>NUCLEOTIDE SEQUENCE [LARGE SCALE GENOMIC DNA]</scope>
    <source>
        <strain evidence="3">MTUNDRAET4 annotated genome</strain>
    </source>
</reference>
<dbReference type="KEGG" id="mtun:MTUNDRAET4_2105"/>
<dbReference type="Pfam" id="PF13243">
    <property type="entry name" value="SQHop_cyclase_C"/>
    <property type="match status" value="1"/>
</dbReference>
<organism evidence="3 4">
    <name type="scientific">Methylocella tundrae</name>
    <dbReference type="NCBI Taxonomy" id="227605"/>
    <lineage>
        <taxon>Bacteria</taxon>
        <taxon>Pseudomonadati</taxon>
        <taxon>Pseudomonadota</taxon>
        <taxon>Alphaproteobacteria</taxon>
        <taxon>Hyphomicrobiales</taxon>
        <taxon>Beijerinckiaceae</taxon>
        <taxon>Methylocella</taxon>
    </lineage>
</organism>
<protein>
    <recommendedName>
        <fullName evidence="2">Squalene cyclase C-terminal domain-containing protein</fullName>
    </recommendedName>
</protein>
<feature type="domain" description="Squalene cyclase C-terminal" evidence="2">
    <location>
        <begin position="1"/>
        <end position="75"/>
    </location>
</feature>
<sequence>MQKAAAWLKRIQNADGGWGEDGESYALEYKGYQAAPSTSSQTAWALLGLMAAGEVDSPEVALGLRYLTKTQAGGWVLDRESLHGDRLSARLLPALSRLFKILPALGAGPLSQSEKRQSPHDAVWDVDAHPARGGASSPLPGSRRRPGSQRGRRFMSYRAGARARV</sequence>
<gene>
    <name evidence="3" type="ORF">MTUNDRAET4_2105</name>
</gene>
<dbReference type="InterPro" id="IPR032696">
    <property type="entry name" value="SQ_cyclase_C"/>
</dbReference>
<proteinExistence type="predicted"/>
<accession>A0A4U8Z127</accession>
<feature type="compositionally biased region" description="Low complexity" evidence="1">
    <location>
        <begin position="131"/>
        <end position="141"/>
    </location>
</feature>
<evidence type="ECO:0000313" key="4">
    <source>
        <dbReference type="Proteomes" id="UP000294360"/>
    </source>
</evidence>
<dbReference type="EMBL" id="LR536450">
    <property type="protein sequence ID" value="VFU08998.1"/>
    <property type="molecule type" value="Genomic_DNA"/>
</dbReference>
<feature type="region of interest" description="Disordered" evidence="1">
    <location>
        <begin position="126"/>
        <end position="165"/>
    </location>
</feature>
<dbReference type="Proteomes" id="UP000294360">
    <property type="component" value="Chromosome"/>
</dbReference>
<dbReference type="Gene3D" id="1.50.10.20">
    <property type="match status" value="1"/>
</dbReference>
<feature type="compositionally biased region" description="Basic residues" evidence="1">
    <location>
        <begin position="142"/>
        <end position="165"/>
    </location>
</feature>
<dbReference type="InterPro" id="IPR008930">
    <property type="entry name" value="Terpenoid_cyclase/PrenylTrfase"/>
</dbReference>
<evidence type="ECO:0000256" key="1">
    <source>
        <dbReference type="SAM" id="MobiDB-lite"/>
    </source>
</evidence>